<dbReference type="Proteomes" id="UP000245383">
    <property type="component" value="Unassembled WGS sequence"/>
</dbReference>
<dbReference type="PANTHER" id="PTHR45754:SF3">
    <property type="entry name" value="METHYLENETETRAHYDROFOLATE REDUCTASE (NADPH)"/>
    <property type="match status" value="1"/>
</dbReference>
<sequence>MSKLIAGFLEAQTSGNHFFSLEFFPPKTPQGMLNMRDRLGRIAPWNPLFSSVTWGTSGSTFSQSIEFASMLKVEFGVEPLLHLSCVNMRQGQIDHALRVAQSKGIYNILVLRGDEPTLVNEIHGEHSSRDGNEKRFSYASELVEYIRNSKEFKSVFTIGVAGHPEGYNNYMDYETELKETEIPSKEKHGPETDSTSTGDNSARESLSRKEKNELKELEMLSNKVNKGADFILSQVFYSSEKFIKWYKRCREYGIKVPIIPTLLPIQTYHSFQRIVKLTGVQVPLELSETLARVSNDDQKVKDVGVIHCIKQIEEIKQATDIIGVHFSTLNLEISLKRILKGAGWGQGLKTETSESEQDCIASKSKHNQGGQAGPCDARSWDEFPNGRFGDARSPAFLSDGMYGQVESINNDLEEFGTPRSDIEMSELFKNFVLGKVGALPWTSDSIGTSSREHTEHLVEMSTKGMWTLASQYAIDGVDSGDVRDGWGPSGGYVYQRTFVECFVRNEIFEKLRKVLVAHKKEITFYAAKVEQDLQAGPGTLQNDGMLRLDTSNIEQDMFEDYKQDTESSSKASEKAEETTVLTWGVFPGTAIVQAALVDKLNFSYWSKEAISIWERWGKLVEQRNKQVGATDKIKEGPPKSAIVGDIKAEGPPKSAIVGDIKAEGPPKAATVGDIKAEGPPKAATVGDIKAEGPPKAATVGDIKAEGPPKAATVGDIKAEGPPKAATVGDIKAEVGDIKAEGPPKAATVGDIKAEGPPKAATVGDIKAEGPPKKTGQSTQNKVMIDSTKDRNEAAKNYHNFLESRHDGGGHWNDPPRQVLNSAASQSKKAQENRVESQSEAGESMTTVIQQFYGVLSRAEEGGVAAAKVVADTRGRIQTLERVIETLPVYAQNILQQMADELRNDNAEGMDVLYSKLVKQDYELGAKWLVGVKRLGGLSIALKKN</sequence>
<evidence type="ECO:0000259" key="9">
    <source>
        <dbReference type="Pfam" id="PF21895"/>
    </source>
</evidence>
<evidence type="ECO:0000313" key="11">
    <source>
        <dbReference type="Proteomes" id="UP000245383"/>
    </source>
</evidence>
<feature type="region of interest" description="Disordered" evidence="8">
    <location>
        <begin position="741"/>
        <end position="782"/>
    </location>
</feature>
<feature type="region of interest" description="Disordered" evidence="8">
    <location>
        <begin position="180"/>
        <end position="208"/>
    </location>
</feature>
<dbReference type="PANTHER" id="PTHR45754">
    <property type="entry name" value="METHYLENETETRAHYDROFOLATE REDUCTASE"/>
    <property type="match status" value="1"/>
</dbReference>
<dbReference type="Gene3D" id="3.20.20.220">
    <property type="match status" value="1"/>
</dbReference>
<dbReference type="OrthoDB" id="16284at2759"/>
<feature type="domain" description="MTHFR SAM-binding regulatory" evidence="9">
    <location>
        <begin position="378"/>
        <end position="531"/>
    </location>
</feature>
<keyword evidence="6" id="KW-0560">Oxidoreductase</keyword>
<dbReference type="SUPFAM" id="SSF51730">
    <property type="entry name" value="FAD-linked oxidoreductase"/>
    <property type="match status" value="1"/>
</dbReference>
<feature type="compositionally biased region" description="Polar residues" evidence="8">
    <location>
        <begin position="818"/>
        <end position="827"/>
    </location>
</feature>
<comment type="pathway">
    <text evidence="2 7">One-carbon metabolism; tetrahydrofolate interconversion.</text>
</comment>
<dbReference type="InterPro" id="IPR003171">
    <property type="entry name" value="Mehydrof_redctse-like"/>
</dbReference>
<dbReference type="GO" id="GO:0009086">
    <property type="term" value="P:methionine biosynthetic process"/>
    <property type="evidence" value="ECO:0007669"/>
    <property type="project" value="TreeGrafter"/>
</dbReference>
<feature type="region of interest" description="Disordered" evidence="8">
    <location>
        <begin position="355"/>
        <end position="374"/>
    </location>
</feature>
<comment type="caution">
    <text evidence="10">The sequence shown here is derived from an EMBL/GenBank/DDBJ whole genome shotgun (WGS) entry which is preliminary data.</text>
</comment>
<dbReference type="AlphaFoldDB" id="A0A2T9YS85"/>
<organism evidence="10 11">
    <name type="scientific">Smittium simulii</name>
    <dbReference type="NCBI Taxonomy" id="133385"/>
    <lineage>
        <taxon>Eukaryota</taxon>
        <taxon>Fungi</taxon>
        <taxon>Fungi incertae sedis</taxon>
        <taxon>Zoopagomycota</taxon>
        <taxon>Kickxellomycotina</taxon>
        <taxon>Harpellomycetes</taxon>
        <taxon>Harpellales</taxon>
        <taxon>Legeriomycetaceae</taxon>
        <taxon>Smittium</taxon>
    </lineage>
</organism>
<keyword evidence="11" id="KW-1185">Reference proteome</keyword>
<dbReference type="EMBL" id="MBFR01000062">
    <property type="protein sequence ID" value="PVU95197.1"/>
    <property type="molecule type" value="Genomic_DNA"/>
</dbReference>
<evidence type="ECO:0000256" key="7">
    <source>
        <dbReference type="RuleBase" id="RU004254"/>
    </source>
</evidence>
<dbReference type="Pfam" id="PF02219">
    <property type="entry name" value="MTHFR"/>
    <property type="match status" value="2"/>
</dbReference>
<evidence type="ECO:0000256" key="6">
    <source>
        <dbReference type="ARBA" id="ARBA00023002"/>
    </source>
</evidence>
<dbReference type="Pfam" id="PF21895">
    <property type="entry name" value="MTHFR_C"/>
    <property type="match status" value="2"/>
</dbReference>
<gene>
    <name evidence="10" type="ORF">BB561_001972</name>
</gene>
<comment type="similarity">
    <text evidence="3">Belongs to the methylenetetrahydrofolate reductase family.</text>
</comment>
<dbReference type="InterPro" id="IPR029041">
    <property type="entry name" value="FAD-linked_oxidoreductase-like"/>
</dbReference>
<dbReference type="CDD" id="cd00537">
    <property type="entry name" value="MTHFR"/>
    <property type="match status" value="1"/>
</dbReference>
<protein>
    <recommendedName>
        <fullName evidence="9">MTHFR SAM-binding regulatory domain-containing protein</fullName>
    </recommendedName>
</protein>
<evidence type="ECO:0000313" key="10">
    <source>
        <dbReference type="EMBL" id="PVU95197.1"/>
    </source>
</evidence>
<keyword evidence="4" id="KW-0285">Flavoprotein</keyword>
<evidence type="ECO:0000256" key="3">
    <source>
        <dbReference type="ARBA" id="ARBA00006743"/>
    </source>
</evidence>
<dbReference type="UniPathway" id="UPA00193"/>
<evidence type="ECO:0000256" key="1">
    <source>
        <dbReference type="ARBA" id="ARBA00001974"/>
    </source>
</evidence>
<dbReference type="InterPro" id="IPR053806">
    <property type="entry name" value="MTHFR_C"/>
</dbReference>
<evidence type="ECO:0000256" key="8">
    <source>
        <dbReference type="SAM" id="MobiDB-lite"/>
    </source>
</evidence>
<dbReference type="GO" id="GO:0071949">
    <property type="term" value="F:FAD binding"/>
    <property type="evidence" value="ECO:0007669"/>
    <property type="project" value="TreeGrafter"/>
</dbReference>
<evidence type="ECO:0000256" key="5">
    <source>
        <dbReference type="ARBA" id="ARBA00022827"/>
    </source>
</evidence>
<feature type="compositionally biased region" description="Basic and acidic residues" evidence="8">
    <location>
        <begin position="180"/>
        <end position="191"/>
    </location>
</feature>
<evidence type="ECO:0000256" key="4">
    <source>
        <dbReference type="ARBA" id="ARBA00022630"/>
    </source>
</evidence>
<reference evidence="10 11" key="1">
    <citation type="journal article" date="2018" name="MBio">
        <title>Comparative Genomics Reveals the Core Gene Toolbox for the Fungus-Insect Symbiosis.</title>
        <authorList>
            <person name="Wang Y."/>
            <person name="Stata M."/>
            <person name="Wang W."/>
            <person name="Stajich J.E."/>
            <person name="White M.M."/>
            <person name="Moncalvo J.M."/>
        </authorList>
    </citation>
    <scope>NUCLEOTIDE SEQUENCE [LARGE SCALE GENOMIC DNA]</scope>
    <source>
        <strain evidence="10 11">SWE-8-4</strain>
    </source>
</reference>
<dbReference type="STRING" id="133385.A0A2T9YS85"/>
<name>A0A2T9YS85_9FUNG</name>
<keyword evidence="5" id="KW-0274">FAD</keyword>
<feature type="region of interest" description="Disordered" evidence="8">
    <location>
        <begin position="655"/>
        <end position="724"/>
    </location>
</feature>
<evidence type="ECO:0000256" key="2">
    <source>
        <dbReference type="ARBA" id="ARBA00004777"/>
    </source>
</evidence>
<dbReference type="Gene3D" id="1.20.940.10">
    <property type="entry name" value="Functional domain of the splicing factor Prp18"/>
    <property type="match status" value="1"/>
</dbReference>
<accession>A0A2T9YS85</accession>
<comment type="cofactor">
    <cofactor evidence="1">
        <name>FAD</name>
        <dbReference type="ChEBI" id="CHEBI:57692"/>
    </cofactor>
</comment>
<dbReference type="GO" id="GO:0035999">
    <property type="term" value="P:tetrahydrofolate interconversion"/>
    <property type="evidence" value="ECO:0007669"/>
    <property type="project" value="UniProtKB-UniPathway"/>
</dbReference>
<feature type="domain" description="MTHFR SAM-binding regulatory" evidence="9">
    <location>
        <begin position="576"/>
        <end position="623"/>
    </location>
</feature>
<dbReference type="GO" id="GO:0005829">
    <property type="term" value="C:cytosol"/>
    <property type="evidence" value="ECO:0007669"/>
    <property type="project" value="TreeGrafter"/>
</dbReference>
<feature type="region of interest" description="Disordered" evidence="8">
    <location>
        <begin position="802"/>
        <end position="841"/>
    </location>
</feature>
<proteinExistence type="inferred from homology"/>
<dbReference type="GO" id="GO:0004489">
    <property type="term" value="F:methylenetetrahydrofolate reductase [NAD(P)H] activity"/>
    <property type="evidence" value="ECO:0007669"/>
    <property type="project" value="InterPro"/>
</dbReference>